<organism evidence="4 5">
    <name type="scientific">Acuticoccus mangrovi</name>
    <dbReference type="NCBI Taxonomy" id="2796142"/>
    <lineage>
        <taxon>Bacteria</taxon>
        <taxon>Pseudomonadati</taxon>
        <taxon>Pseudomonadota</taxon>
        <taxon>Alphaproteobacteria</taxon>
        <taxon>Hyphomicrobiales</taxon>
        <taxon>Amorphaceae</taxon>
        <taxon>Acuticoccus</taxon>
    </lineage>
</organism>
<dbReference type="GO" id="GO:0005829">
    <property type="term" value="C:cytosol"/>
    <property type="evidence" value="ECO:0007669"/>
    <property type="project" value="TreeGrafter"/>
</dbReference>
<feature type="domain" description="RNA 2-O ribose methyltransferase substrate binding" evidence="3">
    <location>
        <begin position="8"/>
        <end position="78"/>
    </location>
</feature>
<dbReference type="PANTHER" id="PTHR46429:SF1">
    <property type="entry name" value="23S RRNA (GUANOSINE-2'-O-)-METHYLTRANSFERASE RLMB"/>
    <property type="match status" value="1"/>
</dbReference>
<evidence type="ECO:0000313" key="5">
    <source>
        <dbReference type="Proteomes" id="UP000609531"/>
    </source>
</evidence>
<dbReference type="GO" id="GO:0032259">
    <property type="term" value="P:methylation"/>
    <property type="evidence" value="ECO:0007669"/>
    <property type="project" value="UniProtKB-KW"/>
</dbReference>
<dbReference type="InterPro" id="IPR029064">
    <property type="entry name" value="Ribosomal_eL30-like_sf"/>
</dbReference>
<dbReference type="Gene3D" id="3.30.1330.30">
    <property type="match status" value="1"/>
</dbReference>
<sequence>MDENEPYWLFGMHAVRAALDNPRRTVHRMLATTNAMRRLDPLPTNIAAETVDVRALGRLLGDVVHQGVAIEVSPLPTTPLDALADASTVLLLDHITDPHNVGAILRSAAAFRADAVVMTRRHSASETGALAKAASGALDLVDVVTVTNLTRAVEELRGYGFRVAALDSEAAEPLERLEPAPKWAFVLGAEGKGVRQGVRAACDTVAAIEVPGALASLNVSNAAAITLYVASRNLTRVRDTS</sequence>
<dbReference type="Gene3D" id="3.40.1280.10">
    <property type="match status" value="1"/>
</dbReference>
<dbReference type="InterPro" id="IPR001537">
    <property type="entry name" value="SpoU_MeTrfase"/>
</dbReference>
<dbReference type="NCBIfam" id="TIGR00186">
    <property type="entry name" value="rRNA_methyl_3"/>
    <property type="match status" value="1"/>
</dbReference>
<comment type="caution">
    <text evidence="4">The sequence shown here is derived from an EMBL/GenBank/DDBJ whole genome shotgun (WGS) entry which is preliminary data.</text>
</comment>
<dbReference type="SUPFAM" id="SSF55315">
    <property type="entry name" value="L30e-like"/>
    <property type="match status" value="1"/>
</dbReference>
<name>A0A934IN90_9HYPH</name>
<dbReference type="PANTHER" id="PTHR46429">
    <property type="entry name" value="23S RRNA (GUANOSINE-2'-O-)-METHYLTRANSFERASE RLMB"/>
    <property type="match status" value="1"/>
</dbReference>
<keyword evidence="5" id="KW-1185">Reference proteome</keyword>
<gene>
    <name evidence="4" type="primary">rlmB</name>
    <name evidence="4" type="ORF">JCR33_07345</name>
</gene>
<dbReference type="InterPro" id="IPR013123">
    <property type="entry name" value="SpoU_subst-bd"/>
</dbReference>
<dbReference type="AlphaFoldDB" id="A0A934IN90"/>
<dbReference type="SUPFAM" id="SSF75217">
    <property type="entry name" value="alpha/beta knot"/>
    <property type="match status" value="1"/>
</dbReference>
<accession>A0A934IN90</accession>
<dbReference type="GO" id="GO:0003723">
    <property type="term" value="F:RNA binding"/>
    <property type="evidence" value="ECO:0007669"/>
    <property type="project" value="InterPro"/>
</dbReference>
<dbReference type="InterPro" id="IPR029028">
    <property type="entry name" value="Alpha/beta_knot_MTases"/>
</dbReference>
<dbReference type="GO" id="GO:0006396">
    <property type="term" value="P:RNA processing"/>
    <property type="evidence" value="ECO:0007669"/>
    <property type="project" value="InterPro"/>
</dbReference>
<dbReference type="RefSeq" id="WP_198881385.1">
    <property type="nucleotide sequence ID" value="NZ_JAEKJA010000005.1"/>
</dbReference>
<dbReference type="Pfam" id="PF08032">
    <property type="entry name" value="SpoU_sub_bind"/>
    <property type="match status" value="1"/>
</dbReference>
<dbReference type="CDD" id="cd18103">
    <property type="entry name" value="SpoU-like_RlmB"/>
    <property type="match status" value="1"/>
</dbReference>
<dbReference type="InterPro" id="IPR004441">
    <property type="entry name" value="rRNA_MeTrfase_TrmH"/>
</dbReference>
<dbReference type="SMART" id="SM00967">
    <property type="entry name" value="SpoU_sub_bind"/>
    <property type="match status" value="1"/>
</dbReference>
<dbReference type="EMBL" id="JAEKJA010000005">
    <property type="protein sequence ID" value="MBJ3775493.1"/>
    <property type="molecule type" value="Genomic_DNA"/>
</dbReference>
<reference evidence="4" key="1">
    <citation type="submission" date="2020-12" db="EMBL/GenBank/DDBJ databases">
        <title>Bacterial taxonomy.</title>
        <authorList>
            <person name="Pan X."/>
        </authorList>
    </citation>
    <scope>NUCLEOTIDE SEQUENCE</scope>
    <source>
        <strain evidence="4">B2012</strain>
    </source>
</reference>
<keyword evidence="2" id="KW-0808">Transferase</keyword>
<protein>
    <submittedName>
        <fullName evidence="4">23S rRNA (Guanosine(2251)-2'-O)-methyltransferase RlmB</fullName>
    </submittedName>
</protein>
<evidence type="ECO:0000259" key="3">
    <source>
        <dbReference type="SMART" id="SM00967"/>
    </source>
</evidence>
<dbReference type="Proteomes" id="UP000609531">
    <property type="component" value="Unassembled WGS sequence"/>
</dbReference>
<evidence type="ECO:0000256" key="1">
    <source>
        <dbReference type="ARBA" id="ARBA00022603"/>
    </source>
</evidence>
<dbReference type="GO" id="GO:0008173">
    <property type="term" value="F:RNA methyltransferase activity"/>
    <property type="evidence" value="ECO:0007669"/>
    <property type="project" value="InterPro"/>
</dbReference>
<evidence type="ECO:0000256" key="2">
    <source>
        <dbReference type="ARBA" id="ARBA00022679"/>
    </source>
</evidence>
<dbReference type="InterPro" id="IPR029026">
    <property type="entry name" value="tRNA_m1G_MTases_N"/>
</dbReference>
<keyword evidence="1" id="KW-0489">Methyltransferase</keyword>
<proteinExistence type="predicted"/>
<evidence type="ECO:0000313" key="4">
    <source>
        <dbReference type="EMBL" id="MBJ3775493.1"/>
    </source>
</evidence>
<dbReference type="Pfam" id="PF00588">
    <property type="entry name" value="SpoU_methylase"/>
    <property type="match status" value="1"/>
</dbReference>